<dbReference type="Gene3D" id="1.10.260.40">
    <property type="entry name" value="lambda repressor-like DNA-binding domains"/>
    <property type="match status" value="1"/>
</dbReference>
<dbReference type="PROSITE" id="PS50943">
    <property type="entry name" value="HTH_CROC1"/>
    <property type="match status" value="1"/>
</dbReference>
<dbReference type="EMBL" id="JXZB01000002">
    <property type="protein sequence ID" value="KIQ66015.1"/>
    <property type="molecule type" value="Genomic_DNA"/>
</dbReference>
<evidence type="ECO:0000313" key="2">
    <source>
        <dbReference type="EMBL" id="KIQ66015.1"/>
    </source>
</evidence>
<proteinExistence type="predicted"/>
<organism evidence="2 3">
    <name type="scientific">Kitasatospora griseola</name>
    <name type="common">Streptomyces griseolosporeus</name>
    <dbReference type="NCBI Taxonomy" id="2064"/>
    <lineage>
        <taxon>Bacteria</taxon>
        <taxon>Bacillati</taxon>
        <taxon>Actinomycetota</taxon>
        <taxon>Actinomycetes</taxon>
        <taxon>Kitasatosporales</taxon>
        <taxon>Streptomycetaceae</taxon>
        <taxon>Kitasatospora</taxon>
    </lineage>
</organism>
<dbReference type="CDD" id="cd00093">
    <property type="entry name" value="HTH_XRE"/>
    <property type="match status" value="1"/>
</dbReference>
<dbReference type="GO" id="GO:0003677">
    <property type="term" value="F:DNA binding"/>
    <property type="evidence" value="ECO:0007669"/>
    <property type="project" value="InterPro"/>
</dbReference>
<evidence type="ECO:0000259" key="1">
    <source>
        <dbReference type="PROSITE" id="PS50943"/>
    </source>
</evidence>
<dbReference type="AlphaFoldDB" id="A0A0D0NCS6"/>
<protein>
    <recommendedName>
        <fullName evidence="1">HTH cro/C1-type domain-containing protein</fullName>
    </recommendedName>
</protein>
<dbReference type="Pfam" id="PF13560">
    <property type="entry name" value="HTH_31"/>
    <property type="match status" value="1"/>
</dbReference>
<keyword evidence="3" id="KW-1185">Reference proteome</keyword>
<dbReference type="OrthoDB" id="2897536at2"/>
<dbReference type="SUPFAM" id="SSF47413">
    <property type="entry name" value="lambda repressor-like DNA-binding domains"/>
    <property type="match status" value="1"/>
</dbReference>
<dbReference type="STRING" id="2064.TR51_14345"/>
<evidence type="ECO:0000313" key="3">
    <source>
        <dbReference type="Proteomes" id="UP000032066"/>
    </source>
</evidence>
<dbReference type="Proteomes" id="UP000032066">
    <property type="component" value="Unassembled WGS sequence"/>
</dbReference>
<dbReference type="SMART" id="SM00530">
    <property type="entry name" value="HTH_XRE"/>
    <property type="match status" value="1"/>
</dbReference>
<dbReference type="RefSeq" id="WP_043912647.1">
    <property type="nucleotide sequence ID" value="NZ_JXZB01000002.1"/>
</dbReference>
<dbReference type="Pfam" id="PF19054">
    <property type="entry name" value="DUF5753"/>
    <property type="match status" value="1"/>
</dbReference>
<sequence>MAFQERALQPDRSVADLFGYELREARKRLGLSLASLAKVVDYSKTHLGNIETADRAIPPDLPAKLDKALEGGGLFGRLHQLSHLERFPQWSRRFMELEQLASYMRKYSAGLFPGLWQTAEYGKAAIRLGRPRAGTEEVERVWAARASRQDILTRDLPPHVWVVLDEAVVRRQIGNSSIMHRQIEHVLDLSDGPNTVVQVLPFSTGGHGAMGGSVTLLDFLDAPRAAYVEGSVSGQLLESPDRVHEIALTYDLLQAAALPPEESRRWLLRAMEEIRT</sequence>
<dbReference type="InterPro" id="IPR043917">
    <property type="entry name" value="DUF5753"/>
</dbReference>
<dbReference type="PATRIC" id="fig|2064.6.peg.3091"/>
<reference evidence="2 3" key="1">
    <citation type="submission" date="2015-02" db="EMBL/GenBank/DDBJ databases">
        <title>Draft genome sequence of Kitasatospora griseola MF730-N6, a bafilomycin, terpentecin and satosporin producer.</title>
        <authorList>
            <person name="Arens J.C."/>
            <person name="Haltli B."/>
            <person name="Kerr R.G."/>
        </authorList>
    </citation>
    <scope>NUCLEOTIDE SEQUENCE [LARGE SCALE GENOMIC DNA]</scope>
    <source>
        <strain evidence="2 3">MF730-N6</strain>
    </source>
</reference>
<dbReference type="InterPro" id="IPR001387">
    <property type="entry name" value="Cro/C1-type_HTH"/>
</dbReference>
<dbReference type="InterPro" id="IPR010982">
    <property type="entry name" value="Lambda_DNA-bd_dom_sf"/>
</dbReference>
<gene>
    <name evidence="2" type="ORF">TR51_14345</name>
</gene>
<comment type="caution">
    <text evidence="2">The sequence shown here is derived from an EMBL/GenBank/DDBJ whole genome shotgun (WGS) entry which is preliminary data.</text>
</comment>
<name>A0A0D0NCS6_KITGR</name>
<accession>A0A0D0NCS6</accession>
<feature type="domain" description="HTH cro/C1-type" evidence="1">
    <location>
        <begin position="22"/>
        <end position="70"/>
    </location>
</feature>